<feature type="transmembrane region" description="Helical" evidence="1">
    <location>
        <begin position="254"/>
        <end position="270"/>
    </location>
</feature>
<keyword evidence="1" id="KW-0812">Transmembrane</keyword>
<organism evidence="4 5">
    <name type="scientific">Caenorhabditis tropicalis</name>
    <dbReference type="NCBI Taxonomy" id="1561998"/>
    <lineage>
        <taxon>Eukaryota</taxon>
        <taxon>Metazoa</taxon>
        <taxon>Ecdysozoa</taxon>
        <taxon>Nematoda</taxon>
        <taxon>Chromadorea</taxon>
        <taxon>Rhabditida</taxon>
        <taxon>Rhabditina</taxon>
        <taxon>Rhabditomorpha</taxon>
        <taxon>Rhabditoidea</taxon>
        <taxon>Rhabditidae</taxon>
        <taxon>Peloderinae</taxon>
        <taxon>Caenorhabditis</taxon>
    </lineage>
</organism>
<keyword evidence="4" id="KW-1185">Reference proteome</keyword>
<feature type="transmembrane region" description="Helical" evidence="1">
    <location>
        <begin position="362"/>
        <end position="379"/>
    </location>
</feature>
<dbReference type="InterPro" id="IPR043968">
    <property type="entry name" value="SGNH"/>
</dbReference>
<feature type="domain" description="SGNH" evidence="3">
    <location>
        <begin position="429"/>
        <end position="575"/>
    </location>
</feature>
<evidence type="ECO:0000259" key="3">
    <source>
        <dbReference type="Pfam" id="PF19040"/>
    </source>
</evidence>
<dbReference type="InterPro" id="IPR050879">
    <property type="entry name" value="Acyltransferase_3"/>
</dbReference>
<evidence type="ECO:0000313" key="5">
    <source>
        <dbReference type="WBParaSite" id="Csp11.Scaffold171.g615.t2"/>
    </source>
</evidence>
<sequence>MHISFYSPPSTKRSDLQGLRGLAILSVLGFHFLPKTFPNGYLGVDQFFVLSGFLMSMLLRKPSNHSTVSSFVLRFYQRRLKRIVPLYFLVISISLVGLFYFVPDSGYESIVKSGERAVVFWSNQERSKGEDYFWMLCKGIDPFTHMWSLSVEVQFYLIIPILYLLILRFTPSDSKIQFFTLLALGSYFYSTVFCDKQQAFNSMRARIWQFMIGMIVNIESEKEIKSRRDEKLVKYGCLLTMLWIIGYPREFPDLVLRPFFTISTGILILLSSGDSILSFPILTYIGDISYSLYLIHWPFYAYWKLVLSDGAEMNWYLLTVFLVSVVVSVICYELFEKSVALNSRKILTSCFRWYLKLPNKSIAFLSIGLFLSSIFVLEYNRVEDWLTSPGVGARLDGLENNQTFSFEKVTKLHRKWSLYDYRNLYAPTCHYEGSIGPLEACSHTGLDEENGKYRFMLLGNSWAANHARIFYDECKGKAKRIYQYAQAGCDPLVSHRYDLELCVPELDLYIDQVEKEKPDYLFLLSRMIDIGDPLPPNVTSLEDDPIFQSMRRQFHRIHEHVKKRMFVLNPLPDIDGTKVAEFPKK</sequence>
<dbReference type="PANTHER" id="PTHR23028">
    <property type="entry name" value="ACETYLTRANSFERASE"/>
    <property type="match status" value="1"/>
</dbReference>
<evidence type="ECO:0000256" key="1">
    <source>
        <dbReference type="SAM" id="Phobius"/>
    </source>
</evidence>
<dbReference type="Pfam" id="PF19040">
    <property type="entry name" value="SGNH"/>
    <property type="match status" value="1"/>
</dbReference>
<proteinExistence type="predicted"/>
<name>A0A1I7SXP7_9PELO</name>
<feature type="transmembrane region" description="Helical" evidence="1">
    <location>
        <begin position="232"/>
        <end position="248"/>
    </location>
</feature>
<accession>A0A1I7SXP7</accession>
<keyword evidence="1" id="KW-1133">Transmembrane helix</keyword>
<dbReference type="InterPro" id="IPR002656">
    <property type="entry name" value="Acyl_transf_3_dom"/>
</dbReference>
<protein>
    <submittedName>
        <fullName evidence="5">Acyl_transf_3 domain-containing protein</fullName>
    </submittedName>
</protein>
<feature type="transmembrane region" description="Helical" evidence="1">
    <location>
        <begin position="80"/>
        <end position="102"/>
    </location>
</feature>
<dbReference type="Pfam" id="PF01757">
    <property type="entry name" value="Acyl_transf_3"/>
    <property type="match status" value="1"/>
</dbReference>
<dbReference type="AlphaFoldDB" id="A0A1I7SXP7"/>
<feature type="transmembrane region" description="Helical" evidence="1">
    <location>
        <begin position="315"/>
        <end position="335"/>
    </location>
</feature>
<dbReference type="GO" id="GO:0016747">
    <property type="term" value="F:acyltransferase activity, transferring groups other than amino-acyl groups"/>
    <property type="evidence" value="ECO:0007669"/>
    <property type="project" value="InterPro"/>
</dbReference>
<dbReference type="Proteomes" id="UP000095282">
    <property type="component" value="Unplaced"/>
</dbReference>
<keyword evidence="1" id="KW-0472">Membrane</keyword>
<evidence type="ECO:0000259" key="2">
    <source>
        <dbReference type="Pfam" id="PF01757"/>
    </source>
</evidence>
<feature type="transmembrane region" description="Helical" evidence="1">
    <location>
        <begin position="40"/>
        <end position="59"/>
    </location>
</feature>
<reference evidence="5" key="1">
    <citation type="submission" date="2016-11" db="UniProtKB">
        <authorList>
            <consortium name="WormBaseParasite"/>
        </authorList>
    </citation>
    <scope>IDENTIFICATION</scope>
</reference>
<dbReference type="WBParaSite" id="Csp11.Scaffold171.g615.t2">
    <property type="protein sequence ID" value="Csp11.Scaffold171.g615.t2"/>
    <property type="gene ID" value="Csp11.Scaffold171.g615"/>
</dbReference>
<dbReference type="PANTHER" id="PTHR23028:SF132">
    <property type="entry name" value="ACYL_TRANSF_3 DOMAIN-CONTAINING PROTEIN"/>
    <property type="match status" value="1"/>
</dbReference>
<dbReference type="STRING" id="1561998.A0A1I7SXP7"/>
<feature type="transmembrane region" description="Helical" evidence="1">
    <location>
        <begin position="282"/>
        <end position="303"/>
    </location>
</feature>
<feature type="domain" description="Acyltransferase 3" evidence="2">
    <location>
        <begin position="15"/>
        <end position="332"/>
    </location>
</feature>
<dbReference type="GO" id="GO:0016020">
    <property type="term" value="C:membrane"/>
    <property type="evidence" value="ECO:0007669"/>
    <property type="project" value="TreeGrafter"/>
</dbReference>
<dbReference type="GO" id="GO:0000271">
    <property type="term" value="P:polysaccharide biosynthetic process"/>
    <property type="evidence" value="ECO:0007669"/>
    <property type="project" value="TreeGrafter"/>
</dbReference>
<evidence type="ECO:0000313" key="4">
    <source>
        <dbReference type="Proteomes" id="UP000095282"/>
    </source>
</evidence>
<feature type="transmembrane region" description="Helical" evidence="1">
    <location>
        <begin position="153"/>
        <end position="170"/>
    </location>
</feature>